<keyword evidence="2" id="KW-1185">Reference proteome</keyword>
<proteinExistence type="predicted"/>
<evidence type="ECO:0000313" key="2">
    <source>
        <dbReference type="Proteomes" id="UP000198546"/>
    </source>
</evidence>
<dbReference type="STRING" id="675864.SAMN04489747_3198"/>
<dbReference type="RefSeq" id="WP_090594903.1">
    <property type="nucleotide sequence ID" value="NZ_LT629688.1"/>
</dbReference>
<evidence type="ECO:0000313" key="1">
    <source>
        <dbReference type="EMBL" id="SDE35664.1"/>
    </source>
</evidence>
<protein>
    <submittedName>
        <fullName evidence="1">Uncharacterized protein</fullName>
    </submittedName>
</protein>
<accession>A0A1G7C8G2</accession>
<dbReference type="EMBL" id="LT629688">
    <property type="protein sequence ID" value="SDE35664.1"/>
    <property type="molecule type" value="Genomic_DNA"/>
</dbReference>
<reference evidence="1 2" key="1">
    <citation type="submission" date="2016-10" db="EMBL/GenBank/DDBJ databases">
        <authorList>
            <person name="de Groot N.N."/>
        </authorList>
    </citation>
    <scope>NUCLEOTIDE SEQUENCE [LARGE SCALE GENOMIC DNA]</scope>
    <source>
        <strain evidence="1 2">MON 2.2</strain>
    </source>
</reference>
<dbReference type="AlphaFoldDB" id="A0A1G7C8G2"/>
<dbReference type="OrthoDB" id="1991740at2"/>
<organism evidence="1 2">
    <name type="scientific">Auraticoccus monumenti</name>
    <dbReference type="NCBI Taxonomy" id="675864"/>
    <lineage>
        <taxon>Bacteria</taxon>
        <taxon>Bacillati</taxon>
        <taxon>Actinomycetota</taxon>
        <taxon>Actinomycetes</taxon>
        <taxon>Propionibacteriales</taxon>
        <taxon>Propionibacteriaceae</taxon>
        <taxon>Auraticoccus</taxon>
    </lineage>
</organism>
<dbReference type="Proteomes" id="UP000198546">
    <property type="component" value="Chromosome i"/>
</dbReference>
<name>A0A1G7C8G2_9ACTN</name>
<gene>
    <name evidence="1" type="ORF">SAMN04489747_3198</name>
</gene>
<sequence>MTRKFALGAGTAEVAADGSVTAVRRPGSDHSVLLVEDAPGVEGQLHDGAFRWGKGFAVLDARGWRFDHPSSVEWRDDGVDVVHHLGQAVLRSSRRFGERARETYELTNEGGMPLRVGSLAISTPWRDLYGSARDCLEHAVHAHIHTGGSDAWVWAVPMSGAGPGLGLRVTEGELWAYSISSRDTHTGSNVRGHVFLHVTDHARAPHAMGGQPVIELAPGQTLRLGWELAWYDDLAAFTAAREQPLDADQLAVEVGGDLPVRLADGWTSTTPLPLCTERPGVVHVEAERNGRRARLTALVHPPLRELVEARIRFLVERQRPLERSDSRRYAFVPYDNRSQLTVVGVAWSDWSDTRERVGSALLLQQARRRGWGDADVLDEALAGYLRFVTEHVVGADGVVRDDTSGRRDPRLYNFPWYARFLLEAGDVDRATAVMDAYYRLGGSHFLAFDLGALVLDLSSRLRDLGRAREATALTDHLLDQATTFLQLGTDLPGHEVNYEQSMVAPLLEVLLAAHALDPGGVPADALRRRLGWLQAFAADQPDVRLRHIPIRHWDGFWFGGDRLWGDVFPHYWSVLSAGVFLDWPAGLLPEDQTAALRRVGTDILSANLVSFDRDGSATCAFVYPSCVDGTPAHRADPLANDQDWALVYALRYAGPASGRA</sequence>